<sequence length="207" mass="22136">MAHALASARVLRLCARPVVPKRAQTRRFAVRAGRHPRRRPFFNPRRFRVDACKISAPDPIGAQMKARVLVLPLLIVALFPLALADMEPIPGYATTKQTITAGSGPVVAKGDTVTVHATGIVEEGDKKFWSTKDPGQKPFTYQAGVGAVITGWDQGCLGMNVGETRKLKIPAKEGYGAGGFPAWGIPPGGTLLFEIEVLSIKGKGGEL</sequence>
<comment type="catalytic activity">
    <reaction evidence="1 5">
        <text>[protein]-peptidylproline (omega=180) = [protein]-peptidylproline (omega=0)</text>
        <dbReference type="Rhea" id="RHEA:16237"/>
        <dbReference type="Rhea" id="RHEA-COMP:10747"/>
        <dbReference type="Rhea" id="RHEA-COMP:10748"/>
        <dbReference type="ChEBI" id="CHEBI:83833"/>
        <dbReference type="ChEBI" id="CHEBI:83834"/>
        <dbReference type="EC" id="5.2.1.8"/>
    </reaction>
</comment>
<feature type="domain" description="PPIase FKBP-type" evidence="6">
    <location>
        <begin position="110"/>
        <end position="201"/>
    </location>
</feature>
<evidence type="ECO:0000256" key="2">
    <source>
        <dbReference type="ARBA" id="ARBA00013194"/>
    </source>
</evidence>
<dbReference type="AlphaFoldDB" id="A0A7S0KAS5"/>
<dbReference type="PANTHER" id="PTHR10516">
    <property type="entry name" value="PEPTIDYL-PROLYL CIS-TRANS ISOMERASE"/>
    <property type="match status" value="1"/>
</dbReference>
<evidence type="ECO:0000256" key="5">
    <source>
        <dbReference type="PROSITE-ProRule" id="PRU00277"/>
    </source>
</evidence>
<dbReference type="EMBL" id="HBEV01000087">
    <property type="protein sequence ID" value="CAD8575158.1"/>
    <property type="molecule type" value="Transcribed_RNA"/>
</dbReference>
<dbReference type="Pfam" id="PF00254">
    <property type="entry name" value="FKBP_C"/>
    <property type="match status" value="1"/>
</dbReference>
<reference evidence="7" key="1">
    <citation type="submission" date="2021-01" db="EMBL/GenBank/DDBJ databases">
        <authorList>
            <person name="Corre E."/>
            <person name="Pelletier E."/>
            <person name="Niang G."/>
            <person name="Scheremetjew M."/>
            <person name="Finn R."/>
            <person name="Kale V."/>
            <person name="Holt S."/>
            <person name="Cochrane G."/>
            <person name="Meng A."/>
            <person name="Brown T."/>
            <person name="Cohen L."/>
        </authorList>
    </citation>
    <scope>NUCLEOTIDE SEQUENCE</scope>
    <source>
        <strain evidence="7">CCMP494</strain>
    </source>
</reference>
<keyword evidence="4 5" id="KW-0413">Isomerase</keyword>
<proteinExistence type="predicted"/>
<dbReference type="InterPro" id="IPR050689">
    <property type="entry name" value="FKBP-type_PPIase"/>
</dbReference>
<organism evidence="7">
    <name type="scientific">Micromonas pusilla</name>
    <name type="common">Picoplanktonic green alga</name>
    <name type="synonym">Chromulina pusilla</name>
    <dbReference type="NCBI Taxonomy" id="38833"/>
    <lineage>
        <taxon>Eukaryota</taxon>
        <taxon>Viridiplantae</taxon>
        <taxon>Chlorophyta</taxon>
        <taxon>Mamiellophyceae</taxon>
        <taxon>Mamiellales</taxon>
        <taxon>Mamiellaceae</taxon>
        <taxon>Micromonas</taxon>
    </lineage>
</organism>
<dbReference type="PANTHER" id="PTHR10516:SF443">
    <property type="entry name" value="FK506-BINDING PROTEIN 59-RELATED"/>
    <property type="match status" value="1"/>
</dbReference>
<evidence type="ECO:0000256" key="3">
    <source>
        <dbReference type="ARBA" id="ARBA00023110"/>
    </source>
</evidence>
<dbReference type="EC" id="5.2.1.8" evidence="2 5"/>
<protein>
    <recommendedName>
        <fullName evidence="2 5">peptidylprolyl isomerase</fullName>
        <ecNumber evidence="2 5">5.2.1.8</ecNumber>
    </recommendedName>
</protein>
<evidence type="ECO:0000256" key="4">
    <source>
        <dbReference type="ARBA" id="ARBA00023235"/>
    </source>
</evidence>
<accession>A0A7S0KAS5</accession>
<dbReference type="GO" id="GO:0005737">
    <property type="term" value="C:cytoplasm"/>
    <property type="evidence" value="ECO:0007669"/>
    <property type="project" value="TreeGrafter"/>
</dbReference>
<gene>
    <name evidence="7" type="ORF">MSP1404_LOCUS69</name>
</gene>
<name>A0A7S0KAS5_MICPS</name>
<dbReference type="Gene3D" id="3.10.50.40">
    <property type="match status" value="1"/>
</dbReference>
<dbReference type="InterPro" id="IPR001179">
    <property type="entry name" value="PPIase_FKBP_dom"/>
</dbReference>
<dbReference type="InterPro" id="IPR046357">
    <property type="entry name" value="PPIase_dom_sf"/>
</dbReference>
<dbReference type="InterPro" id="IPR010916">
    <property type="entry name" value="TonB_box_CS"/>
</dbReference>
<keyword evidence="3 5" id="KW-0697">Rotamase</keyword>
<dbReference type="PROSITE" id="PS50059">
    <property type="entry name" value="FKBP_PPIASE"/>
    <property type="match status" value="1"/>
</dbReference>
<evidence type="ECO:0000256" key="1">
    <source>
        <dbReference type="ARBA" id="ARBA00000971"/>
    </source>
</evidence>
<dbReference type="SUPFAM" id="SSF54534">
    <property type="entry name" value="FKBP-like"/>
    <property type="match status" value="1"/>
</dbReference>
<dbReference type="GO" id="GO:0003755">
    <property type="term" value="F:peptidyl-prolyl cis-trans isomerase activity"/>
    <property type="evidence" value="ECO:0007669"/>
    <property type="project" value="UniProtKB-KW"/>
</dbReference>
<dbReference type="PROSITE" id="PS00430">
    <property type="entry name" value="TONB_DEPENDENT_REC_1"/>
    <property type="match status" value="1"/>
</dbReference>
<evidence type="ECO:0000313" key="7">
    <source>
        <dbReference type="EMBL" id="CAD8575158.1"/>
    </source>
</evidence>
<evidence type="ECO:0000259" key="6">
    <source>
        <dbReference type="PROSITE" id="PS50059"/>
    </source>
</evidence>